<dbReference type="PANTHER" id="PTHR30619">
    <property type="entry name" value="DNA INTERNALIZATION/COMPETENCE PROTEIN COMEC/REC2"/>
    <property type="match status" value="1"/>
</dbReference>
<dbReference type="Pfam" id="PF03772">
    <property type="entry name" value="Competence"/>
    <property type="match status" value="1"/>
</dbReference>
<dbReference type="InterPro" id="IPR004797">
    <property type="entry name" value="Competence_ComEC/Rec2"/>
</dbReference>
<gene>
    <name evidence="8" type="ORF">N4264_18280</name>
</gene>
<dbReference type="SUPFAM" id="SSF56281">
    <property type="entry name" value="Metallo-hydrolase/oxidoreductase"/>
    <property type="match status" value="1"/>
</dbReference>
<feature type="transmembrane region" description="Helical" evidence="6">
    <location>
        <begin position="337"/>
        <end position="363"/>
    </location>
</feature>
<dbReference type="PANTHER" id="PTHR30619:SF1">
    <property type="entry name" value="RECOMBINATION PROTEIN 2"/>
    <property type="match status" value="1"/>
</dbReference>
<evidence type="ECO:0000256" key="6">
    <source>
        <dbReference type="SAM" id="Phobius"/>
    </source>
</evidence>
<dbReference type="InterPro" id="IPR004477">
    <property type="entry name" value="ComEC_N"/>
</dbReference>
<evidence type="ECO:0000256" key="1">
    <source>
        <dbReference type="ARBA" id="ARBA00004651"/>
    </source>
</evidence>
<dbReference type="Proteomes" id="UP001064632">
    <property type="component" value="Chromosome"/>
</dbReference>
<evidence type="ECO:0000256" key="3">
    <source>
        <dbReference type="ARBA" id="ARBA00022692"/>
    </source>
</evidence>
<evidence type="ECO:0000256" key="4">
    <source>
        <dbReference type="ARBA" id="ARBA00022989"/>
    </source>
</evidence>
<feature type="transmembrane region" description="Helical" evidence="6">
    <location>
        <begin position="39"/>
        <end position="56"/>
    </location>
</feature>
<dbReference type="RefSeq" id="WP_261697655.1">
    <property type="nucleotide sequence ID" value="NZ_CP104694.1"/>
</dbReference>
<feature type="domain" description="Metallo-beta-lactamase" evidence="7">
    <location>
        <begin position="532"/>
        <end position="720"/>
    </location>
</feature>
<dbReference type="InterPro" id="IPR035681">
    <property type="entry name" value="ComA-like_MBL"/>
</dbReference>
<feature type="transmembrane region" description="Helical" evidence="6">
    <location>
        <begin position="252"/>
        <end position="275"/>
    </location>
</feature>
<feature type="transmembrane region" description="Helical" evidence="6">
    <location>
        <begin position="478"/>
        <end position="497"/>
    </location>
</feature>
<dbReference type="SMART" id="SM00849">
    <property type="entry name" value="Lactamase_B"/>
    <property type="match status" value="1"/>
</dbReference>
<keyword evidence="3 6" id="KW-0812">Transmembrane</keyword>
<name>A0ABY6BM60_9GAMM</name>
<dbReference type="NCBIfam" id="TIGR00361">
    <property type="entry name" value="ComEC_Rec2"/>
    <property type="match status" value="1"/>
</dbReference>
<keyword evidence="4 6" id="KW-1133">Transmembrane helix</keyword>
<evidence type="ECO:0000259" key="7">
    <source>
        <dbReference type="SMART" id="SM00849"/>
    </source>
</evidence>
<dbReference type="Gene3D" id="3.60.15.10">
    <property type="entry name" value="Ribonuclease Z/Hydroxyacylglutathione hydrolase-like"/>
    <property type="match status" value="1"/>
</dbReference>
<keyword evidence="9" id="KW-1185">Reference proteome</keyword>
<keyword evidence="2" id="KW-1003">Cell membrane</keyword>
<proteinExistence type="predicted"/>
<dbReference type="Pfam" id="PF13567">
    <property type="entry name" value="DUF4131"/>
    <property type="match status" value="1"/>
</dbReference>
<dbReference type="Pfam" id="PF00753">
    <property type="entry name" value="Lactamase_B"/>
    <property type="match status" value="1"/>
</dbReference>
<dbReference type="NCBIfam" id="TIGR00360">
    <property type="entry name" value="ComEC_N-term"/>
    <property type="match status" value="1"/>
</dbReference>
<dbReference type="InterPro" id="IPR001279">
    <property type="entry name" value="Metallo-B-lactamas"/>
</dbReference>
<dbReference type="InterPro" id="IPR036866">
    <property type="entry name" value="RibonucZ/Hydroxyglut_hydro"/>
</dbReference>
<dbReference type="EMBL" id="CP104694">
    <property type="protein sequence ID" value="UXI70711.1"/>
    <property type="molecule type" value="Genomic_DNA"/>
</dbReference>
<feature type="transmembrane region" description="Helical" evidence="6">
    <location>
        <begin position="414"/>
        <end position="438"/>
    </location>
</feature>
<dbReference type="CDD" id="cd07731">
    <property type="entry name" value="ComA-like_MBL-fold"/>
    <property type="match status" value="1"/>
</dbReference>
<protein>
    <submittedName>
        <fullName evidence="8">DNA internalization-related competence protein ComEC/Rec2</fullName>
    </submittedName>
</protein>
<evidence type="ECO:0000313" key="9">
    <source>
        <dbReference type="Proteomes" id="UP001064632"/>
    </source>
</evidence>
<accession>A0ABY6BM60</accession>
<feature type="transmembrane region" description="Helical" evidence="6">
    <location>
        <begin position="295"/>
        <end position="325"/>
    </location>
</feature>
<evidence type="ECO:0000256" key="2">
    <source>
        <dbReference type="ARBA" id="ARBA00022475"/>
    </source>
</evidence>
<evidence type="ECO:0000256" key="5">
    <source>
        <dbReference type="ARBA" id="ARBA00023136"/>
    </source>
</evidence>
<evidence type="ECO:0000313" key="8">
    <source>
        <dbReference type="EMBL" id="UXI70711.1"/>
    </source>
</evidence>
<dbReference type="InterPro" id="IPR025405">
    <property type="entry name" value="DUF4131"/>
</dbReference>
<reference evidence="8" key="1">
    <citation type="submission" date="2022-09" db="EMBL/GenBank/DDBJ databases">
        <title>Tahibacter sp. nov., isolated from a fresh water.</title>
        <authorList>
            <person name="Baek J.H."/>
            <person name="Lee J.K."/>
            <person name="Kim J.M."/>
            <person name="Jeon C.O."/>
        </authorList>
    </citation>
    <scope>NUCLEOTIDE SEQUENCE</scope>
    <source>
        <strain evidence="8">W38</strain>
    </source>
</reference>
<comment type="subcellular location">
    <subcellularLocation>
        <location evidence="1">Cell membrane</location>
        <topology evidence="1">Multi-pass membrane protein</topology>
    </subcellularLocation>
</comment>
<dbReference type="InterPro" id="IPR052159">
    <property type="entry name" value="Competence_DNA_uptake"/>
</dbReference>
<feature type="transmembrane region" description="Helical" evidence="6">
    <location>
        <begin position="12"/>
        <end position="33"/>
    </location>
</feature>
<feature type="transmembrane region" description="Helical" evidence="6">
    <location>
        <begin position="383"/>
        <end position="402"/>
    </location>
</feature>
<sequence length="783" mass="83796">MDGQNPTHRFPGLALTPSAALALLAGVVLVQALPVLPPMVLSIGLLVASVCGLLRWPRQYAWLLVLVGAAWACCRADLALHARLAPVLEGQDLLVTGRVVDLPDRRADALRFDLRIDTAASEGQPVPLSGRIRLSWHGSPPEVTPGAYWQLVVRLRPPRGLRNPGGFDFERYALQAGIVATGYVRESADNRFLAAPGRFAIDAWRDHIARHIDRSLGGEPHSRWLRALAVGDQRALTDADWTVLRATGTSHLMAISGFHVGLLAGFGVLLARAVWWCFPALLQRAPARHWEAPAAVAFAALYTALAGFGLPTLRTLIMIAVIAGARWVRRSSSSAQTLAVAATVILVIDPVAVLSAGFWLSFLGVAWLMFCLGERRQPWWREIVLAQAVTSLGLLPLGVWFFGQSSLIGPLANLVAVPWISFVVVPLTLAGVAMAQVAPVAGDAVLRVAALAMDLQCALLQGMATLPAAQWHFAEPSVLALLLAMAGAAWLLLPRGWPMKWVGLLLLLPLLWPRSDRPGPGEVDVEVLDVGQGLAVLVTTSNYAMVYDAGARYPSGFEMGGAAVVPAAHARGVHSLDLLVVSHADNDHAGGAPAVAAGLAPRRIEGGQVLADLPGAVHCEAGREWTWNTVQFRTLHGGSGDPLLSDNDRSCVILIQAAGGRVLLTGDITRPVEQRLVPVLRDDPVSPLALVVPHHGSKTSSSPAFLDAAQPVLGIVSAGYHNRFGHPHPDVVSRFVSRGAALLNTAESGCIRLRIGADGLHVREQCRLDRPRYWSPIQANFHR</sequence>
<organism evidence="8 9">
    <name type="scientific">Tahibacter amnicola</name>
    <dbReference type="NCBI Taxonomy" id="2976241"/>
    <lineage>
        <taxon>Bacteria</taxon>
        <taxon>Pseudomonadati</taxon>
        <taxon>Pseudomonadota</taxon>
        <taxon>Gammaproteobacteria</taxon>
        <taxon>Lysobacterales</taxon>
        <taxon>Rhodanobacteraceae</taxon>
        <taxon>Tahibacter</taxon>
    </lineage>
</organism>
<keyword evidence="5 6" id="KW-0472">Membrane</keyword>